<dbReference type="Gene3D" id="3.90.550.10">
    <property type="entry name" value="Spore Coat Polysaccharide Biosynthesis Protein SpsA, Chain A"/>
    <property type="match status" value="1"/>
</dbReference>
<dbReference type="Pfam" id="PF00534">
    <property type="entry name" value="Glycos_transf_1"/>
    <property type="match status" value="1"/>
</dbReference>
<evidence type="ECO:0000256" key="1">
    <source>
        <dbReference type="ARBA" id="ARBA00022679"/>
    </source>
</evidence>
<feature type="domain" description="Glycosyl transferase family 1" evidence="2">
    <location>
        <begin position="231"/>
        <end position="385"/>
    </location>
</feature>
<dbReference type="SUPFAM" id="SSF53756">
    <property type="entry name" value="UDP-Glycosyltransferase/glycogen phosphorylase"/>
    <property type="match status" value="1"/>
</dbReference>
<proteinExistence type="predicted"/>
<dbReference type="GO" id="GO:0016757">
    <property type="term" value="F:glycosyltransferase activity"/>
    <property type="evidence" value="ECO:0007669"/>
    <property type="project" value="InterPro"/>
</dbReference>
<protein>
    <submittedName>
        <fullName evidence="4">Glycosyltransferase involved in cell wall bisynthesis</fullName>
    </submittedName>
</protein>
<dbReference type="AlphaFoldDB" id="A0A1I7M5A9"/>
<dbReference type="Gene3D" id="3.40.50.2000">
    <property type="entry name" value="Glycogen Phosphorylase B"/>
    <property type="match status" value="1"/>
</dbReference>
<dbReference type="CDD" id="cd00761">
    <property type="entry name" value="Glyco_tranf_GTA_type"/>
    <property type="match status" value="1"/>
</dbReference>
<dbReference type="InterPro" id="IPR001296">
    <property type="entry name" value="Glyco_trans_1"/>
</dbReference>
<organism evidence="4 5">
    <name type="scientific">Pseudoduganella namucuonensis</name>
    <dbReference type="NCBI Taxonomy" id="1035707"/>
    <lineage>
        <taxon>Bacteria</taxon>
        <taxon>Pseudomonadati</taxon>
        <taxon>Pseudomonadota</taxon>
        <taxon>Betaproteobacteria</taxon>
        <taxon>Burkholderiales</taxon>
        <taxon>Oxalobacteraceae</taxon>
        <taxon>Telluria group</taxon>
        <taxon>Pseudoduganella</taxon>
    </lineage>
</organism>
<keyword evidence="5" id="KW-1185">Reference proteome</keyword>
<dbReference type="STRING" id="1035707.SAMN05216552_10599"/>
<evidence type="ECO:0000259" key="2">
    <source>
        <dbReference type="Pfam" id="PF00534"/>
    </source>
</evidence>
<name>A0A1I7M5A9_9BURK</name>
<dbReference type="RefSeq" id="WP_093561217.1">
    <property type="nucleotide sequence ID" value="NZ_FPBO01000059.1"/>
</dbReference>
<dbReference type="Pfam" id="PF00535">
    <property type="entry name" value="Glycos_transf_2"/>
    <property type="match status" value="1"/>
</dbReference>
<dbReference type="Proteomes" id="UP000199391">
    <property type="component" value="Unassembled WGS sequence"/>
</dbReference>
<dbReference type="GO" id="GO:0009103">
    <property type="term" value="P:lipopolysaccharide biosynthetic process"/>
    <property type="evidence" value="ECO:0007669"/>
    <property type="project" value="TreeGrafter"/>
</dbReference>
<reference evidence="5" key="1">
    <citation type="submission" date="2016-10" db="EMBL/GenBank/DDBJ databases">
        <authorList>
            <person name="Varghese N."/>
            <person name="Submissions S."/>
        </authorList>
    </citation>
    <scope>NUCLEOTIDE SEQUENCE [LARGE SCALE GENOMIC DNA]</scope>
    <source>
        <strain evidence="5">CGMCC 1.11014</strain>
    </source>
</reference>
<dbReference type="PANTHER" id="PTHR46401:SF2">
    <property type="entry name" value="GLYCOSYLTRANSFERASE WBBK-RELATED"/>
    <property type="match status" value="1"/>
</dbReference>
<accession>A0A1I7M5A9</accession>
<feature type="domain" description="Glycosyltransferase 2-like" evidence="3">
    <location>
        <begin position="575"/>
        <end position="679"/>
    </location>
</feature>
<evidence type="ECO:0000259" key="3">
    <source>
        <dbReference type="Pfam" id="PF00535"/>
    </source>
</evidence>
<dbReference type="InterPro" id="IPR029044">
    <property type="entry name" value="Nucleotide-diphossugar_trans"/>
</dbReference>
<evidence type="ECO:0000313" key="4">
    <source>
        <dbReference type="EMBL" id="SFV17086.1"/>
    </source>
</evidence>
<dbReference type="InterPro" id="IPR001173">
    <property type="entry name" value="Glyco_trans_2-like"/>
</dbReference>
<dbReference type="OrthoDB" id="433681at2"/>
<dbReference type="EMBL" id="FPBO01000059">
    <property type="protein sequence ID" value="SFV17086.1"/>
    <property type="molecule type" value="Genomic_DNA"/>
</dbReference>
<gene>
    <name evidence="4" type="ORF">SAMN05216552_10599</name>
</gene>
<dbReference type="SUPFAM" id="SSF53448">
    <property type="entry name" value="Nucleotide-diphospho-sugar transferases"/>
    <property type="match status" value="1"/>
</dbReference>
<evidence type="ECO:0000313" key="5">
    <source>
        <dbReference type="Proteomes" id="UP000199391"/>
    </source>
</evidence>
<dbReference type="PANTHER" id="PTHR46401">
    <property type="entry name" value="GLYCOSYLTRANSFERASE WBBK-RELATED"/>
    <property type="match status" value="1"/>
</dbReference>
<sequence length="897" mass="99016">MKSPLLSAAPHVASTPLHVLFFCDHTLNSGTRSGIQRVVFELAIELGHHVELSFVKWDKFDGQLRFLDARDLEALFGAGHGYLPHPACHRASYRFGDVLEAPERTWLLFPELPYLLPLGNEVYARILSQTRAYGVRSATVYYDAIPVREAAYANGRPIHAEYLNELVRSDLILAISEFAAADLLDYYVNGAGLPPPTVELIGRKTIAVPLGELRRGETSNGSPGVEHALPSMIMVGTVEPRKQQTRLLRVLNAARAEHPILAQLQVDVFGSLHPDASDEMWAEVARNPNIRYHQYVPDSVIEAAYEQAWFSAFPSYHEGYGLPIVESMRRGVPCLTANFGAMEEIARGGGCLAVDVLDDAALLQGLLTLCLDGALRTRLRKQIKRRQPYSWIDYAASLVHHMRAHTAVTQDSLDTMRVTLTAWLSGSKSSRIYAQPDFSWHCLRGNAATLAPVSPLIAEARRAGQAGIVVALTEAVMPDDITDQTLALAAQADLLLVASAQCRDNLVRAAQDRSLDDALPAHVVALRDAASACDILIGLSARRQAAHAVARTESAYMQAAMHTPYAQRSVPDLAIVISTFNRGPFVELNVRWLLEMIDREQLPVRCVVVDNTSTDDTFERLLPFHHHPQFSYFCNSANTGMLGNLRECSSKVLAKYIWLTGDDDFITPGAIGRTLEAIALHRGIPMLIHNFGVYHRFSLSPQDSPQQFHNEIIRLAPQASASGVVPVRTAAAEHDNLFTAIYPLVFRADLLATCFNYPFDGLPFGDLVECVPTTKYILEALAQSDAYWFKEEGIVGNAHNSWSRHRPRWHLKLMPAILDLARQSGVDSKKLWAWTGIHHSLFQEAAELAMAANTAAHLDAPADFDHAGFFFRKAVEQPAALAINAGVAVRLWTVQSA</sequence>
<keyword evidence="1 4" id="KW-0808">Transferase</keyword>